<accession>A0A2K0UKX2</accession>
<evidence type="ECO:0000256" key="1">
    <source>
        <dbReference type="SAM" id="MobiDB-lite"/>
    </source>
</evidence>
<dbReference type="Proteomes" id="UP000236664">
    <property type="component" value="Unassembled WGS sequence"/>
</dbReference>
<feature type="compositionally biased region" description="Basic and acidic residues" evidence="1">
    <location>
        <begin position="169"/>
        <end position="186"/>
    </location>
</feature>
<sequence>MDPGWKEVKQRSMRGRLQSLRLRLVDLAINLDNFTTEQLGIHCSAIMEDIRSLSYDCIVESRDRLDEFQFYWRVGEIEVLIKFCIDEELKKIKRAENRKPRMTGQRRREMMADLKFDIPFTEMCFVPFDAYDFFMSLGQAFRDLIVDELRLRAQDDAMADLLSIKEEPDIKKEPGIEEDQSIKEEEGVSEPPRPELYLPGEFIPNDVLKQRFRDLAVNFDDPSSRWAKQQLDAYQRYLQLPVTDKVASGAVEEYDDCVSMQMPCPPGMSCLLLTRSGDWWFPHPVDPSAKKSGSWGDVPNLEVLTKTREQLREDHEFGGDSFKKEVPEIEPRLEKLDIDFDKVITSQYGFVVAWRYVGGDEWFDRYGHVVPELVVDQSIIHHGRRWSEARKEDVLSESD</sequence>
<name>A0A2K0UKX2_GIBNY</name>
<evidence type="ECO:0000313" key="2">
    <source>
        <dbReference type="EMBL" id="PNP58429.1"/>
    </source>
</evidence>
<feature type="region of interest" description="Disordered" evidence="1">
    <location>
        <begin position="169"/>
        <end position="194"/>
    </location>
</feature>
<gene>
    <name evidence="2" type="ORF">FNYG_15092</name>
</gene>
<reference evidence="2 3" key="1">
    <citation type="submission" date="2017-06" db="EMBL/GenBank/DDBJ databases">
        <title>Genome of Fusarium nygamai isolate CS10214.</title>
        <authorList>
            <person name="Gardiner D.M."/>
            <person name="Obanor F."/>
            <person name="Kazan K."/>
        </authorList>
    </citation>
    <scope>NUCLEOTIDE SEQUENCE [LARGE SCALE GENOMIC DNA]</scope>
    <source>
        <strain evidence="2 3">CS10214</strain>
    </source>
</reference>
<dbReference type="EMBL" id="MTQA01000463">
    <property type="protein sequence ID" value="PNP58429.1"/>
    <property type="molecule type" value="Genomic_DNA"/>
</dbReference>
<protein>
    <submittedName>
        <fullName evidence="2">Uncharacterized protein</fullName>
    </submittedName>
</protein>
<comment type="caution">
    <text evidence="2">The sequence shown here is derived from an EMBL/GenBank/DDBJ whole genome shotgun (WGS) entry which is preliminary data.</text>
</comment>
<organism evidence="2 3">
    <name type="scientific">Gibberella nygamai</name>
    <name type="common">Bean root rot disease fungus</name>
    <name type="synonym">Fusarium nygamai</name>
    <dbReference type="NCBI Taxonomy" id="42673"/>
    <lineage>
        <taxon>Eukaryota</taxon>
        <taxon>Fungi</taxon>
        <taxon>Dikarya</taxon>
        <taxon>Ascomycota</taxon>
        <taxon>Pezizomycotina</taxon>
        <taxon>Sordariomycetes</taxon>
        <taxon>Hypocreomycetidae</taxon>
        <taxon>Hypocreales</taxon>
        <taxon>Nectriaceae</taxon>
        <taxon>Fusarium</taxon>
        <taxon>Fusarium fujikuroi species complex</taxon>
    </lineage>
</organism>
<evidence type="ECO:0000313" key="3">
    <source>
        <dbReference type="Proteomes" id="UP000236664"/>
    </source>
</evidence>
<dbReference type="AlphaFoldDB" id="A0A2K0UKX2"/>
<keyword evidence="3" id="KW-1185">Reference proteome</keyword>
<proteinExistence type="predicted"/>
<dbReference type="OrthoDB" id="5004360at2759"/>